<keyword evidence="1" id="KW-0472">Membrane</keyword>
<proteinExistence type="predicted"/>
<keyword evidence="1" id="KW-1133">Transmembrane helix</keyword>
<name>A0A5C1H8K6_9APIC</name>
<sequence>MILLKKKKQKFIKAGSLSYKHKNKILKKKYLKFFNNLLYLKINYKYSLWKKNLFNLNINLNLIYQYYLIFNITFFKCLFLKKIIKYNNTLINIIKIL</sequence>
<gene>
    <name evidence="2" type="primary">orf100</name>
</gene>
<evidence type="ECO:0000313" key="2">
    <source>
        <dbReference type="EMBL" id="QEM01676.1"/>
    </source>
</evidence>
<feature type="transmembrane region" description="Helical" evidence="1">
    <location>
        <begin position="58"/>
        <end position="79"/>
    </location>
</feature>
<organism evidence="2">
    <name type="scientific">Nephromyces sp. ex Molgula occidentalis</name>
    <dbReference type="NCBI Taxonomy" id="2544991"/>
    <lineage>
        <taxon>Eukaryota</taxon>
        <taxon>Sar</taxon>
        <taxon>Alveolata</taxon>
        <taxon>Apicomplexa</taxon>
        <taxon>Aconoidasida</taxon>
        <taxon>Nephromycida</taxon>
        <taxon>Nephromyces</taxon>
    </lineage>
</organism>
<keyword evidence="1" id="KW-0812">Transmembrane</keyword>
<dbReference type="AlphaFoldDB" id="A0A5C1H8K6"/>
<reference evidence="2" key="1">
    <citation type="journal article" date="2019" name="Genome Biol. Evol.">
        <title>Nephromyces represents a diverse and novel lineage of the Apicomplexa that has retained apicoplasts.</title>
        <authorList>
            <person name="Munoz-Gomez S.A."/>
            <person name="Durnin K."/>
            <person name="Eme L."/>
            <person name="Paight C."/>
            <person name="Lane C.E."/>
            <person name="Saffo M.B."/>
            <person name="Slamovits C.H."/>
        </authorList>
    </citation>
    <scope>NUCLEOTIDE SEQUENCE</scope>
    <source>
        <strain evidence="2">461</strain>
    </source>
</reference>
<accession>A0A5C1H8K6</accession>
<protein>
    <submittedName>
        <fullName evidence="2">Uncharacterized protein</fullName>
    </submittedName>
</protein>
<evidence type="ECO:0000256" key="1">
    <source>
        <dbReference type="SAM" id="Phobius"/>
    </source>
</evidence>
<dbReference type="EMBL" id="MK573203">
    <property type="protein sequence ID" value="QEM01676.1"/>
    <property type="molecule type" value="Genomic_DNA"/>
</dbReference>